<protein>
    <recommendedName>
        <fullName evidence="3">RRM domain-containing protein</fullName>
    </recommendedName>
</protein>
<dbReference type="AlphaFoldDB" id="A0A6A2YW04"/>
<sequence length="338" mass="38495">MVVSITEDGTVLGRSQAECNHVERRLKMVVADGENEGDKDAKDKVVTFFIDNLPMELHWKGLWQVFGRQGRVLNVYIASKKSRRGTRFAFVRIDSMPEAGRMIGNLDEKIINNCRISMSLAKNRRLASEGKKASSKKNRPQVFLPVDSSSEKLKSQRKERENEIIQKMAMEDEKAFNDASIGNEPVEENNDEGVSKEVGGIDLEQIELWNELCILRSMDPNVWIVAGDFNVVRSRSERRRGMGSIVGCKEFNEVIANCKLVDLTMRDKKFTWYGPANRSCSLDRFLLDEKWFFGGGNFEQFGLKWIVSDHASLMLVSDNVDWGPKPFKIFNGLLNKTD</sequence>
<dbReference type="SUPFAM" id="SSF56219">
    <property type="entry name" value="DNase I-like"/>
    <property type="match status" value="1"/>
</dbReference>
<evidence type="ECO:0000256" key="1">
    <source>
        <dbReference type="PROSITE-ProRule" id="PRU00176"/>
    </source>
</evidence>
<feature type="domain" description="RRM" evidence="3">
    <location>
        <begin position="46"/>
        <end position="123"/>
    </location>
</feature>
<comment type="caution">
    <text evidence="4">The sequence shown here is derived from an EMBL/GenBank/DDBJ whole genome shotgun (WGS) entry which is preliminary data.</text>
</comment>
<evidence type="ECO:0000256" key="2">
    <source>
        <dbReference type="SAM" id="MobiDB-lite"/>
    </source>
</evidence>
<dbReference type="InterPro" id="IPR035979">
    <property type="entry name" value="RBD_domain_sf"/>
</dbReference>
<keyword evidence="5" id="KW-1185">Reference proteome</keyword>
<accession>A0A6A2YW04</accession>
<reference evidence="4" key="1">
    <citation type="submission" date="2019-09" db="EMBL/GenBank/DDBJ databases">
        <title>Draft genome information of white flower Hibiscus syriacus.</title>
        <authorList>
            <person name="Kim Y.-M."/>
        </authorList>
    </citation>
    <scope>NUCLEOTIDE SEQUENCE [LARGE SCALE GENOMIC DNA]</scope>
    <source>
        <strain evidence="4">YM2019G1</strain>
    </source>
</reference>
<dbReference type="InterPro" id="IPR000504">
    <property type="entry name" value="RRM_dom"/>
</dbReference>
<dbReference type="EMBL" id="VEPZ02001267">
    <property type="protein sequence ID" value="KAE8683517.1"/>
    <property type="molecule type" value="Genomic_DNA"/>
</dbReference>
<feature type="compositionally biased region" description="Basic and acidic residues" evidence="2">
    <location>
        <begin position="149"/>
        <end position="160"/>
    </location>
</feature>
<dbReference type="CDD" id="cd00590">
    <property type="entry name" value="RRM_SF"/>
    <property type="match status" value="1"/>
</dbReference>
<dbReference type="Pfam" id="PF00076">
    <property type="entry name" value="RRM_1"/>
    <property type="match status" value="1"/>
</dbReference>
<feature type="region of interest" description="Disordered" evidence="2">
    <location>
        <begin position="127"/>
        <end position="160"/>
    </location>
</feature>
<dbReference type="InterPro" id="IPR012677">
    <property type="entry name" value="Nucleotide-bd_a/b_plait_sf"/>
</dbReference>
<dbReference type="SUPFAM" id="SSF54928">
    <property type="entry name" value="RNA-binding domain, RBD"/>
    <property type="match status" value="1"/>
</dbReference>
<name>A0A6A2YW04_HIBSY</name>
<evidence type="ECO:0000313" key="4">
    <source>
        <dbReference type="EMBL" id="KAE8683517.1"/>
    </source>
</evidence>
<dbReference type="InterPro" id="IPR036691">
    <property type="entry name" value="Endo/exonu/phosph_ase_sf"/>
</dbReference>
<evidence type="ECO:0000259" key="3">
    <source>
        <dbReference type="PROSITE" id="PS50102"/>
    </source>
</evidence>
<dbReference type="Gene3D" id="3.30.70.330">
    <property type="match status" value="1"/>
</dbReference>
<dbReference type="PANTHER" id="PTHR33710">
    <property type="entry name" value="BNAC02G09200D PROTEIN"/>
    <property type="match status" value="1"/>
</dbReference>
<dbReference type="PANTHER" id="PTHR33710:SF64">
    <property type="entry name" value="ENDONUCLEASE_EXONUCLEASE_PHOSPHATASE DOMAIN-CONTAINING PROTEIN"/>
    <property type="match status" value="1"/>
</dbReference>
<dbReference type="Gene3D" id="3.60.10.10">
    <property type="entry name" value="Endonuclease/exonuclease/phosphatase"/>
    <property type="match status" value="1"/>
</dbReference>
<keyword evidence="1" id="KW-0694">RNA-binding</keyword>
<dbReference type="SMART" id="SM00360">
    <property type="entry name" value="RRM"/>
    <property type="match status" value="1"/>
</dbReference>
<dbReference type="Proteomes" id="UP000436088">
    <property type="component" value="Unassembled WGS sequence"/>
</dbReference>
<proteinExistence type="predicted"/>
<gene>
    <name evidence="4" type="ORF">F3Y22_tig00111206pilonHSYRG00154</name>
</gene>
<dbReference type="GO" id="GO:0003723">
    <property type="term" value="F:RNA binding"/>
    <property type="evidence" value="ECO:0007669"/>
    <property type="project" value="UniProtKB-UniRule"/>
</dbReference>
<dbReference type="PROSITE" id="PS50102">
    <property type="entry name" value="RRM"/>
    <property type="match status" value="1"/>
</dbReference>
<organism evidence="4 5">
    <name type="scientific">Hibiscus syriacus</name>
    <name type="common">Rose of Sharon</name>
    <dbReference type="NCBI Taxonomy" id="106335"/>
    <lineage>
        <taxon>Eukaryota</taxon>
        <taxon>Viridiplantae</taxon>
        <taxon>Streptophyta</taxon>
        <taxon>Embryophyta</taxon>
        <taxon>Tracheophyta</taxon>
        <taxon>Spermatophyta</taxon>
        <taxon>Magnoliopsida</taxon>
        <taxon>eudicotyledons</taxon>
        <taxon>Gunneridae</taxon>
        <taxon>Pentapetalae</taxon>
        <taxon>rosids</taxon>
        <taxon>malvids</taxon>
        <taxon>Malvales</taxon>
        <taxon>Malvaceae</taxon>
        <taxon>Malvoideae</taxon>
        <taxon>Hibiscus</taxon>
    </lineage>
</organism>
<evidence type="ECO:0000313" key="5">
    <source>
        <dbReference type="Proteomes" id="UP000436088"/>
    </source>
</evidence>